<dbReference type="Pfam" id="PF12901">
    <property type="entry name" value="SUZ-C"/>
    <property type="match status" value="1"/>
</dbReference>
<dbReference type="InterPro" id="IPR002344">
    <property type="entry name" value="Lupus_La"/>
</dbReference>
<accession>A0A979F9G5</accession>
<evidence type="ECO:0000256" key="1">
    <source>
        <dbReference type="ARBA" id="ARBA00004123"/>
    </source>
</evidence>
<feature type="domain" description="SUZ-C" evidence="8">
    <location>
        <begin position="412"/>
        <end position="464"/>
    </location>
</feature>
<evidence type="ECO:0000256" key="2">
    <source>
        <dbReference type="ARBA" id="ARBA00022884"/>
    </source>
</evidence>
<dbReference type="CDD" id="cd08033">
    <property type="entry name" value="LARP_6"/>
    <property type="match status" value="1"/>
</dbReference>
<comment type="subcellular location">
    <subcellularLocation>
        <location evidence="1">Nucleus</location>
    </subcellularLocation>
</comment>
<dbReference type="AlphaFoldDB" id="A0A979F9G5"/>
<dbReference type="PROSITE" id="PS51938">
    <property type="entry name" value="SUZ_C"/>
    <property type="match status" value="1"/>
</dbReference>
<dbReference type="Gene3D" id="1.10.10.10">
    <property type="entry name" value="Winged helix-like DNA-binding domain superfamily/Winged helix DNA-binding domain"/>
    <property type="match status" value="1"/>
</dbReference>
<evidence type="ECO:0000313" key="9">
    <source>
        <dbReference type="Proteomes" id="UP000221080"/>
    </source>
</evidence>
<dbReference type="SUPFAM" id="SSF46785">
    <property type="entry name" value="Winged helix' DNA-binding domain"/>
    <property type="match status" value="1"/>
</dbReference>
<reference evidence="10" key="2">
    <citation type="submission" date="2025-08" db="UniProtKB">
        <authorList>
            <consortium name="RefSeq"/>
        </authorList>
    </citation>
    <scope>IDENTIFICATION</scope>
    <source>
        <tissue evidence="10">Blood</tissue>
    </source>
</reference>
<evidence type="ECO:0000256" key="4">
    <source>
        <dbReference type="PROSITE-ProRule" id="PRU00332"/>
    </source>
</evidence>
<dbReference type="PANTHER" id="PTHR22792">
    <property type="entry name" value="LUPUS LA PROTEIN-RELATED"/>
    <property type="match status" value="1"/>
</dbReference>
<evidence type="ECO:0000256" key="3">
    <source>
        <dbReference type="ARBA" id="ARBA00023242"/>
    </source>
</evidence>
<evidence type="ECO:0000259" key="8">
    <source>
        <dbReference type="PROSITE" id="PS51938"/>
    </source>
</evidence>
<dbReference type="InterPro" id="IPR036388">
    <property type="entry name" value="WH-like_DNA-bd_sf"/>
</dbReference>
<keyword evidence="6" id="KW-1133">Transmembrane helix</keyword>
<keyword evidence="6" id="KW-0472">Membrane</keyword>
<dbReference type="GeneID" id="108276641"/>
<dbReference type="FunFam" id="1.10.10.10:FF:000158">
    <property type="entry name" value="La ribonucleoprotein domain family member 7"/>
    <property type="match status" value="1"/>
</dbReference>
<dbReference type="GO" id="GO:1990904">
    <property type="term" value="C:ribonucleoprotein complex"/>
    <property type="evidence" value="ECO:0007669"/>
    <property type="project" value="InterPro"/>
</dbReference>
<dbReference type="InterPro" id="IPR045180">
    <property type="entry name" value="La_dom_prot"/>
</dbReference>
<proteinExistence type="predicted"/>
<dbReference type="GO" id="GO:0005634">
    <property type="term" value="C:nucleus"/>
    <property type="evidence" value="ECO:0007669"/>
    <property type="project" value="UniProtKB-SubCell"/>
</dbReference>
<evidence type="ECO:0000256" key="6">
    <source>
        <dbReference type="SAM" id="Phobius"/>
    </source>
</evidence>
<reference evidence="9" key="1">
    <citation type="journal article" date="2016" name="Nat. Commun.">
        <title>The channel catfish genome sequence provides insights into the evolution of scale formation in teleosts.</title>
        <authorList>
            <person name="Liu Z."/>
            <person name="Liu S."/>
            <person name="Yao J."/>
            <person name="Bao L."/>
            <person name="Zhang J."/>
            <person name="Li Y."/>
            <person name="Jiang C."/>
            <person name="Sun L."/>
            <person name="Wang R."/>
            <person name="Zhang Y."/>
            <person name="Zhou T."/>
            <person name="Zeng Q."/>
            <person name="Fu Q."/>
            <person name="Gao S."/>
            <person name="Li N."/>
            <person name="Koren S."/>
            <person name="Jiang Y."/>
            <person name="Zimin A."/>
            <person name="Xu P."/>
            <person name="Phillippy A.M."/>
            <person name="Geng X."/>
            <person name="Song L."/>
            <person name="Sun F."/>
            <person name="Li C."/>
            <person name="Wang X."/>
            <person name="Chen A."/>
            <person name="Jin Y."/>
            <person name="Yuan Z."/>
            <person name="Yang Y."/>
            <person name="Tan S."/>
            <person name="Peatman E."/>
            <person name="Lu J."/>
            <person name="Qin Z."/>
            <person name="Dunham R."/>
            <person name="Li Z."/>
            <person name="Sonstegard T."/>
            <person name="Feng J."/>
            <person name="Danzmann R.G."/>
            <person name="Schroeder S."/>
            <person name="Scheffler B."/>
            <person name="Duke M.V."/>
            <person name="Ballard L."/>
            <person name="Kucuktas H."/>
            <person name="Kaltenboeck L."/>
            <person name="Liu H."/>
            <person name="Armbruster J."/>
            <person name="Xie Y."/>
            <person name="Kirby M.L."/>
            <person name="Tian Y."/>
            <person name="Flanagan M.E."/>
            <person name="Mu W."/>
            <person name="Waldbieser G.C."/>
        </authorList>
    </citation>
    <scope>NUCLEOTIDE SEQUENCE [LARGE SCALE GENOMIC DNA]</scope>
    <source>
        <strain evidence="9">SDA103</strain>
    </source>
</reference>
<organism evidence="9 10">
    <name type="scientific">Ictalurus punctatus</name>
    <name type="common">Channel catfish</name>
    <name type="synonym">Silurus punctatus</name>
    <dbReference type="NCBI Taxonomy" id="7998"/>
    <lineage>
        <taxon>Eukaryota</taxon>
        <taxon>Metazoa</taxon>
        <taxon>Chordata</taxon>
        <taxon>Craniata</taxon>
        <taxon>Vertebrata</taxon>
        <taxon>Euteleostomi</taxon>
        <taxon>Actinopterygii</taxon>
        <taxon>Neopterygii</taxon>
        <taxon>Teleostei</taxon>
        <taxon>Ostariophysi</taxon>
        <taxon>Siluriformes</taxon>
        <taxon>Ictaluridae</taxon>
        <taxon>Ictalurus</taxon>
    </lineage>
</organism>
<dbReference type="PROSITE" id="PS50961">
    <property type="entry name" value="HTH_LA"/>
    <property type="match status" value="1"/>
</dbReference>
<feature type="domain" description="HTH La-type RNA-binding" evidence="7">
    <location>
        <begin position="109"/>
        <end position="200"/>
    </location>
</feature>
<feature type="transmembrane region" description="Helical" evidence="6">
    <location>
        <begin position="64"/>
        <end position="82"/>
    </location>
</feature>
<keyword evidence="9" id="KW-1185">Reference proteome</keyword>
<dbReference type="OrthoDB" id="435402at2759"/>
<dbReference type="GO" id="GO:0003729">
    <property type="term" value="F:mRNA binding"/>
    <property type="evidence" value="ECO:0007669"/>
    <property type="project" value="TreeGrafter"/>
</dbReference>
<evidence type="ECO:0000256" key="5">
    <source>
        <dbReference type="SAM" id="MobiDB-lite"/>
    </source>
</evidence>
<evidence type="ECO:0000259" key="7">
    <source>
        <dbReference type="PROSITE" id="PS50961"/>
    </source>
</evidence>
<gene>
    <name evidence="10" type="primary">LOC108276641</name>
</gene>
<dbReference type="GO" id="GO:0006396">
    <property type="term" value="P:RNA processing"/>
    <property type="evidence" value="ECO:0007669"/>
    <property type="project" value="InterPro"/>
</dbReference>
<dbReference type="InterPro" id="IPR006630">
    <property type="entry name" value="La_HTH"/>
</dbReference>
<feature type="region of interest" description="Disordered" evidence="5">
    <location>
        <begin position="426"/>
        <end position="447"/>
    </location>
</feature>
<dbReference type="PRINTS" id="PR00302">
    <property type="entry name" value="LUPUSLA"/>
</dbReference>
<keyword evidence="6" id="KW-0812">Transmembrane</keyword>
<dbReference type="RefSeq" id="XP_047016782.1">
    <property type="nucleotide sequence ID" value="XM_047160826.2"/>
</dbReference>
<evidence type="ECO:0000313" key="10">
    <source>
        <dbReference type="RefSeq" id="XP_047016782.1"/>
    </source>
</evidence>
<dbReference type="PANTHER" id="PTHR22792:SF71">
    <property type="entry name" value="LA-RELATED PROTEIN 6"/>
    <property type="match status" value="1"/>
</dbReference>
<sequence>MCGCFQHIYNSEGDYRGQTRPLRLRGLLLNISTQTRTVKSTAANCTETSTLKAKWTAFAIKSKLYCCFICLLNISLVCVLRVPPASFALFRYFSVSNENDEDIDLDTWIPPDADLIQKMVSQIEYYLSDENLTKDAFLLKHVRRNKMGYVNIKLLTSFKKMKQFTKDWRVTAYALRHSLTLEVNKEGNKVRRIEPVPESVLFQVPSRLLLVWNITESNLTENMAHDASTPHKSTMETAIAILEPFGTITMARVNRPGRELPPELQKYSYRYPELFTKESVLVEYEDLEGAGRAYHQLSQSEGNMRVLLVGKASKKKAVDVGLEDRSNGKGISILNQRMLQLQTCGEDSSACSSSESEFTSSSPLSIPRFFSGKVCGSPLSSPRSSPKCVHAPMPGPRISPLLASELWCSPDTSPDLREKRKLCANQNKNGQTNEKRALNGDTAPPGVLRLPYGPDGSRGFHAILVRRRLHYSFKV</sequence>
<name>A0A979F9G5_ICTPU</name>
<dbReference type="InterPro" id="IPR036390">
    <property type="entry name" value="WH_DNA-bd_sf"/>
</dbReference>
<keyword evidence="2 4" id="KW-0694">RNA-binding</keyword>
<dbReference type="Pfam" id="PF05383">
    <property type="entry name" value="La"/>
    <property type="match status" value="1"/>
</dbReference>
<keyword evidence="3" id="KW-0539">Nucleus</keyword>
<protein>
    <submittedName>
        <fullName evidence="10">La-related protein 6 isoform X1</fullName>
    </submittedName>
</protein>
<dbReference type="SMART" id="SM00715">
    <property type="entry name" value="LA"/>
    <property type="match status" value="1"/>
</dbReference>
<dbReference type="InterPro" id="IPR024642">
    <property type="entry name" value="SUZ-C"/>
</dbReference>
<dbReference type="Proteomes" id="UP000221080">
    <property type="component" value="Chromosome 16"/>
</dbReference>